<comment type="caution">
    <text evidence="9">The sequence shown here is derived from an EMBL/GenBank/DDBJ whole genome shotgun (WGS) entry which is preliminary data.</text>
</comment>
<feature type="compositionally biased region" description="Low complexity" evidence="7">
    <location>
        <begin position="162"/>
        <end position="176"/>
    </location>
</feature>
<feature type="transmembrane region" description="Helical" evidence="8">
    <location>
        <begin position="49"/>
        <end position="71"/>
    </location>
</feature>
<dbReference type="Proteomes" id="UP000542674">
    <property type="component" value="Unassembled WGS sequence"/>
</dbReference>
<evidence type="ECO:0000256" key="8">
    <source>
        <dbReference type="SAM" id="Phobius"/>
    </source>
</evidence>
<organism evidence="9 10">
    <name type="scientific">Saccharothrix violaceirubra</name>
    <dbReference type="NCBI Taxonomy" id="413306"/>
    <lineage>
        <taxon>Bacteria</taxon>
        <taxon>Bacillati</taxon>
        <taxon>Actinomycetota</taxon>
        <taxon>Actinomycetes</taxon>
        <taxon>Pseudonocardiales</taxon>
        <taxon>Pseudonocardiaceae</taxon>
        <taxon>Saccharothrix</taxon>
    </lineage>
</organism>
<comment type="subcellular location">
    <subcellularLocation>
        <location evidence="1">Cell membrane</location>
        <topology evidence="1">Multi-pass membrane protein</topology>
    </subcellularLocation>
</comment>
<evidence type="ECO:0000256" key="5">
    <source>
        <dbReference type="ARBA" id="ARBA00022989"/>
    </source>
</evidence>
<feature type="transmembrane region" description="Helical" evidence="8">
    <location>
        <begin position="114"/>
        <end position="135"/>
    </location>
</feature>
<sequence>MDRLGDILEFTWKYLLHLTPWFLLAVVLGIVANLFALDILARRAFTKHGVLAIVATTAIGAFSPFCSFTVIPLIRRFLAVGVPLSAVMAFWVASPSMDPEIFGLSAAQLGMPIALARLLGALALSLAAGFIVLAFEKRGHLLDPLRKDVVEEAAAPSCRQVPVAAGAGDGPGAPASDDTRPSACDAAVRPEPTSCGATPTVVDDGAPWWPMVRKNLREANPVALLKEAWGDTIRLGKWFLLALIADAVIVFYLPGEVIANTVGGGLLSILVAALVSFPLYVNGVGAIPIVDGLLIKGMDAGAAVTFLLAGAVSTIPAMAAVRSIVNWRVFSVYLGVGFFGSVIIGYLSWLWL</sequence>
<dbReference type="PANTHER" id="PTHR34184:SF4">
    <property type="entry name" value="UPF0718 PROTEIN YCGR"/>
    <property type="match status" value="1"/>
</dbReference>
<dbReference type="InterPro" id="IPR005524">
    <property type="entry name" value="DUF318"/>
</dbReference>
<keyword evidence="4 8" id="KW-0812">Transmembrane</keyword>
<gene>
    <name evidence="9" type="ORF">F4559_004831</name>
</gene>
<dbReference type="EMBL" id="JACHJS010000001">
    <property type="protein sequence ID" value="MBB4967472.1"/>
    <property type="molecule type" value="Genomic_DNA"/>
</dbReference>
<evidence type="ECO:0000313" key="9">
    <source>
        <dbReference type="EMBL" id="MBB4967472.1"/>
    </source>
</evidence>
<feature type="transmembrane region" description="Helical" evidence="8">
    <location>
        <begin position="235"/>
        <end position="254"/>
    </location>
</feature>
<feature type="transmembrane region" description="Helical" evidence="8">
    <location>
        <begin position="300"/>
        <end position="320"/>
    </location>
</feature>
<evidence type="ECO:0008006" key="11">
    <source>
        <dbReference type="Google" id="ProtNLM"/>
    </source>
</evidence>
<comment type="similarity">
    <text evidence="2">Belongs to the UPF0718 family.</text>
</comment>
<keyword evidence="10" id="KW-1185">Reference proteome</keyword>
<keyword evidence="3" id="KW-1003">Cell membrane</keyword>
<dbReference type="PANTHER" id="PTHR34184">
    <property type="entry name" value="UPF0718 PROTEIN YCGR"/>
    <property type="match status" value="1"/>
</dbReference>
<evidence type="ECO:0000313" key="10">
    <source>
        <dbReference type="Proteomes" id="UP000542674"/>
    </source>
</evidence>
<evidence type="ECO:0000256" key="6">
    <source>
        <dbReference type="ARBA" id="ARBA00023136"/>
    </source>
</evidence>
<reference evidence="9 10" key="1">
    <citation type="submission" date="2020-08" db="EMBL/GenBank/DDBJ databases">
        <title>Sequencing the genomes of 1000 actinobacteria strains.</title>
        <authorList>
            <person name="Klenk H.-P."/>
        </authorList>
    </citation>
    <scope>NUCLEOTIDE SEQUENCE [LARGE SCALE GENOMIC DNA]</scope>
    <source>
        <strain evidence="9 10">DSM 45084</strain>
    </source>
</reference>
<evidence type="ECO:0000256" key="7">
    <source>
        <dbReference type="SAM" id="MobiDB-lite"/>
    </source>
</evidence>
<keyword evidence="6 8" id="KW-0472">Membrane</keyword>
<protein>
    <recommendedName>
        <fullName evidence="11">Permease</fullName>
    </recommendedName>
</protein>
<dbReference type="Pfam" id="PF03773">
    <property type="entry name" value="ArsP_1"/>
    <property type="match status" value="1"/>
</dbReference>
<accession>A0A7W7WXT0</accession>
<feature type="transmembrane region" description="Helical" evidence="8">
    <location>
        <begin position="77"/>
        <end position="93"/>
    </location>
</feature>
<dbReference type="AlphaFoldDB" id="A0A7W7WXT0"/>
<proteinExistence type="inferred from homology"/>
<feature type="transmembrane region" description="Helical" evidence="8">
    <location>
        <begin position="332"/>
        <end position="351"/>
    </location>
</feature>
<keyword evidence="5 8" id="KW-1133">Transmembrane helix</keyword>
<dbReference type="InterPro" id="IPR052923">
    <property type="entry name" value="UPF0718"/>
</dbReference>
<feature type="transmembrane region" description="Helical" evidence="8">
    <location>
        <begin position="20"/>
        <end position="37"/>
    </location>
</feature>
<dbReference type="RefSeq" id="WP_184672227.1">
    <property type="nucleotide sequence ID" value="NZ_BAABAI010000009.1"/>
</dbReference>
<evidence type="ECO:0000256" key="2">
    <source>
        <dbReference type="ARBA" id="ARBA00006386"/>
    </source>
</evidence>
<evidence type="ECO:0000256" key="1">
    <source>
        <dbReference type="ARBA" id="ARBA00004651"/>
    </source>
</evidence>
<evidence type="ECO:0000256" key="3">
    <source>
        <dbReference type="ARBA" id="ARBA00022475"/>
    </source>
</evidence>
<evidence type="ECO:0000256" key="4">
    <source>
        <dbReference type="ARBA" id="ARBA00022692"/>
    </source>
</evidence>
<name>A0A7W7WXT0_9PSEU</name>
<dbReference type="GO" id="GO:0005886">
    <property type="term" value="C:plasma membrane"/>
    <property type="evidence" value="ECO:0007669"/>
    <property type="project" value="UniProtKB-SubCell"/>
</dbReference>
<feature type="region of interest" description="Disordered" evidence="7">
    <location>
        <begin position="162"/>
        <end position="191"/>
    </location>
</feature>
<feature type="transmembrane region" description="Helical" evidence="8">
    <location>
        <begin position="261"/>
        <end position="280"/>
    </location>
</feature>